<dbReference type="Proteomes" id="UP000009186">
    <property type="component" value="Chromosome"/>
</dbReference>
<protein>
    <submittedName>
        <fullName evidence="1">Uncharacterized protein</fullName>
    </submittedName>
</protein>
<dbReference type="EMBL" id="FQ859183">
    <property type="protein sequence ID" value="CCB70219.1"/>
    <property type="molecule type" value="Genomic_DNA"/>
</dbReference>
<keyword evidence="2" id="KW-1185">Reference proteome</keyword>
<evidence type="ECO:0000313" key="2">
    <source>
        <dbReference type="Proteomes" id="UP000009186"/>
    </source>
</evidence>
<dbReference type="AlphaFoldDB" id="G2Z2P5"/>
<organism evidence="1 2">
    <name type="scientific">Flavobacterium branchiophilum (strain FL-15)</name>
    <dbReference type="NCBI Taxonomy" id="1034807"/>
    <lineage>
        <taxon>Bacteria</taxon>
        <taxon>Pseudomonadati</taxon>
        <taxon>Bacteroidota</taxon>
        <taxon>Flavobacteriia</taxon>
        <taxon>Flavobacteriales</taxon>
        <taxon>Flavobacteriaceae</taxon>
        <taxon>Flavobacterium</taxon>
    </lineage>
</organism>
<sequence>MCLRGIKLHNAYTDYFEKGAFNFVRGLGASNDSNYFYDPKLYHR</sequence>
<gene>
    <name evidence="1" type="ordered locus">FBFL15_2199</name>
</gene>
<dbReference type="HOGENOM" id="CLU_3216572_0_0_10"/>
<reference evidence="1 2" key="1">
    <citation type="journal article" date="2011" name="Appl. Environ. Microbiol.">
        <title>Complete genome sequence of the fish pathogen Flavobacterium branchiophilum.</title>
        <authorList>
            <consortium name="1:IP"/>
            <consortium name="Microbial Evolutionary Genomics,F-75015 Paris"/>
            <consortium name="France 2:CNRS"/>
            <consortium name="URA2171"/>
            <consortium name="F-75015 Paris,France 3:Unite de Virologie et Immunologie Mol."/>
            <consortium name="INRA,78352 Jouy en Josas Cedex"/>
            <consortium name="France. 4:Unite de Mathemathique"/>
            <consortium name="Informatique et Genome,INRA"/>
            <consortium name="78352 Jouy en Josas Cedex"/>
            <consortium name="France. 5:CEA/Genoscope"/>
            <consortium name="Evry"/>
            <consortium name="France"/>
            <person name="Touchon M."/>
            <person name="Barbier P."/>
            <person name="Bernardet J.F."/>
            <person name="Loux V."/>
            <person name="Vacherie B."/>
            <person name="Barbe V."/>
            <person name="Rocha E.P."/>
            <person name="Duchaud E."/>
        </authorList>
    </citation>
    <scope>NUCLEOTIDE SEQUENCE [LARGE SCALE GENOMIC DNA]</scope>
    <source>
        <strain evidence="1 2">FL-15</strain>
    </source>
</reference>
<evidence type="ECO:0000313" key="1">
    <source>
        <dbReference type="EMBL" id="CCB70219.1"/>
    </source>
</evidence>
<name>G2Z2P5_FLABF</name>
<dbReference type="KEGG" id="fbr:FBFL15_2199"/>
<accession>G2Z2P5</accession>
<dbReference type="STRING" id="1034807.FBFL15_2199"/>
<proteinExistence type="predicted"/>